<keyword evidence="2" id="KW-1185">Reference proteome</keyword>
<evidence type="ECO:0000313" key="1">
    <source>
        <dbReference type="EMBL" id="KAK3193051.1"/>
    </source>
</evidence>
<feature type="non-terminal residue" evidence="1">
    <location>
        <position position="1"/>
    </location>
</feature>
<name>A0AAE0DW71_9ROSI</name>
<protein>
    <submittedName>
        <fullName evidence="1">Uncharacterized protein</fullName>
    </submittedName>
</protein>
<evidence type="ECO:0000313" key="2">
    <source>
        <dbReference type="Proteomes" id="UP001281410"/>
    </source>
</evidence>
<dbReference type="EMBL" id="JANJYJ010000008">
    <property type="protein sequence ID" value="KAK3193051.1"/>
    <property type="molecule type" value="Genomic_DNA"/>
</dbReference>
<reference evidence="1" key="1">
    <citation type="journal article" date="2023" name="Plant J.">
        <title>Genome sequences and population genomics provide insights into the demographic history, inbreeding, and mutation load of two 'living fossil' tree species of Dipteronia.</title>
        <authorList>
            <person name="Feng Y."/>
            <person name="Comes H.P."/>
            <person name="Chen J."/>
            <person name="Zhu S."/>
            <person name="Lu R."/>
            <person name="Zhang X."/>
            <person name="Li P."/>
            <person name="Qiu J."/>
            <person name="Olsen K.M."/>
            <person name="Qiu Y."/>
        </authorList>
    </citation>
    <scope>NUCLEOTIDE SEQUENCE</scope>
    <source>
        <strain evidence="1">NBL</strain>
    </source>
</reference>
<comment type="caution">
    <text evidence="1">The sequence shown here is derived from an EMBL/GenBank/DDBJ whole genome shotgun (WGS) entry which is preliminary data.</text>
</comment>
<dbReference type="Proteomes" id="UP001281410">
    <property type="component" value="Unassembled WGS sequence"/>
</dbReference>
<proteinExistence type="predicted"/>
<sequence>MEFDECGGGGCSGGGAMVFVVGWVGEHLLRLWLRKSLEEPHELFFILLPLSIQKIQRGNKRGMLKN</sequence>
<gene>
    <name evidence="1" type="ORF">Dsin_024361</name>
</gene>
<dbReference type="AlphaFoldDB" id="A0AAE0DW71"/>
<organism evidence="1 2">
    <name type="scientific">Dipteronia sinensis</name>
    <dbReference type="NCBI Taxonomy" id="43782"/>
    <lineage>
        <taxon>Eukaryota</taxon>
        <taxon>Viridiplantae</taxon>
        <taxon>Streptophyta</taxon>
        <taxon>Embryophyta</taxon>
        <taxon>Tracheophyta</taxon>
        <taxon>Spermatophyta</taxon>
        <taxon>Magnoliopsida</taxon>
        <taxon>eudicotyledons</taxon>
        <taxon>Gunneridae</taxon>
        <taxon>Pentapetalae</taxon>
        <taxon>rosids</taxon>
        <taxon>malvids</taxon>
        <taxon>Sapindales</taxon>
        <taxon>Sapindaceae</taxon>
        <taxon>Hippocastanoideae</taxon>
        <taxon>Acereae</taxon>
        <taxon>Dipteronia</taxon>
    </lineage>
</organism>
<accession>A0AAE0DW71</accession>